<dbReference type="InterPro" id="IPR035418">
    <property type="entry name" value="AraC-bd_2"/>
</dbReference>
<dbReference type="SMART" id="SM00342">
    <property type="entry name" value="HTH_ARAC"/>
    <property type="match status" value="1"/>
</dbReference>
<dbReference type="GO" id="GO:0043565">
    <property type="term" value="F:sequence-specific DNA binding"/>
    <property type="evidence" value="ECO:0007669"/>
    <property type="project" value="InterPro"/>
</dbReference>
<feature type="domain" description="HTH araC/xylS-type" evidence="4">
    <location>
        <begin position="250"/>
        <end position="352"/>
    </location>
</feature>
<dbReference type="Pfam" id="PF12833">
    <property type="entry name" value="HTH_18"/>
    <property type="match status" value="1"/>
</dbReference>
<dbReference type="PROSITE" id="PS01124">
    <property type="entry name" value="HTH_ARAC_FAMILY_2"/>
    <property type="match status" value="1"/>
</dbReference>
<dbReference type="PRINTS" id="PR00032">
    <property type="entry name" value="HTHARAC"/>
</dbReference>
<keyword evidence="2" id="KW-0238">DNA-binding</keyword>
<protein>
    <submittedName>
        <fullName evidence="5">AraC family transcriptional regulator</fullName>
    </submittedName>
</protein>
<keyword evidence="6" id="KW-1185">Reference proteome</keyword>
<comment type="caution">
    <text evidence="5">The sequence shown here is derived from an EMBL/GenBank/DDBJ whole genome shotgun (WGS) entry which is preliminary data.</text>
</comment>
<dbReference type="InterPro" id="IPR009057">
    <property type="entry name" value="Homeodomain-like_sf"/>
</dbReference>
<dbReference type="Gene3D" id="1.10.10.60">
    <property type="entry name" value="Homeodomain-like"/>
    <property type="match status" value="1"/>
</dbReference>
<proteinExistence type="predicted"/>
<dbReference type="PANTHER" id="PTHR46796">
    <property type="entry name" value="HTH-TYPE TRANSCRIPTIONAL ACTIVATOR RHAS-RELATED"/>
    <property type="match status" value="1"/>
</dbReference>
<reference evidence="5 6" key="1">
    <citation type="submission" date="2018-01" db="EMBL/GenBank/DDBJ databases">
        <title>Draft genome sequence of Sphaerisporangium sp. 7K107.</title>
        <authorList>
            <person name="Sahin N."/>
            <person name="Saygin H."/>
            <person name="Ay H."/>
        </authorList>
    </citation>
    <scope>NUCLEOTIDE SEQUENCE [LARGE SCALE GENOMIC DNA]</scope>
    <source>
        <strain evidence="5 6">7K107</strain>
    </source>
</reference>
<keyword evidence="1" id="KW-0805">Transcription regulation</keyword>
<dbReference type="EMBL" id="POUA01000344">
    <property type="protein sequence ID" value="PZG30812.1"/>
    <property type="molecule type" value="Genomic_DNA"/>
</dbReference>
<dbReference type="Proteomes" id="UP000248544">
    <property type="component" value="Unassembled WGS sequence"/>
</dbReference>
<dbReference type="PANTHER" id="PTHR46796:SF6">
    <property type="entry name" value="ARAC SUBFAMILY"/>
    <property type="match status" value="1"/>
</dbReference>
<evidence type="ECO:0000259" key="4">
    <source>
        <dbReference type="PROSITE" id="PS01124"/>
    </source>
</evidence>
<name>A0A2W2F4C1_9ACTN</name>
<keyword evidence="3" id="KW-0804">Transcription</keyword>
<sequence length="358" mass="39612">MSSAVSAVLRALSALAPPVRRWHPSPRRNAWPGGLMQLVFDSSDLPAHERVEGWQHATSSALVATRFHIGNPSVFAARLDVMSLGAAHITTMSYTNLFSIRTPLLIRRSDPEHYQIAFIRAGRQGIDQNRTRTLVRPGELVLYDSSRPFEASCTDPAPASTIVLQFPKHLLPLPAARVARLLAVPLPATRGIGRLLTRFVTTLTEDRIDFTPFDALRLGHTAVDLTAAVLSHHLDEEAPSPGSQAHLLVLRILSFIEENLDRPDLDPAAVAAAHHISVRYLHRIFQQHHVMAVTAHIRTRRLERCRRDLADPALGHVSIAAIALRWGFTRPADFSRAFRRETGLSPSEYRAAAHAGII</sequence>
<dbReference type="AlphaFoldDB" id="A0A2W2F4C1"/>
<evidence type="ECO:0000256" key="2">
    <source>
        <dbReference type="ARBA" id="ARBA00023125"/>
    </source>
</evidence>
<evidence type="ECO:0000313" key="5">
    <source>
        <dbReference type="EMBL" id="PZG30812.1"/>
    </source>
</evidence>
<dbReference type="RefSeq" id="WP_111170916.1">
    <property type="nucleotide sequence ID" value="NZ_POUA01000344.1"/>
</dbReference>
<dbReference type="InterPro" id="IPR050204">
    <property type="entry name" value="AraC_XylS_family_regulators"/>
</dbReference>
<dbReference type="Pfam" id="PF14525">
    <property type="entry name" value="AraC_binding_2"/>
    <property type="match status" value="1"/>
</dbReference>
<dbReference type="InterPro" id="IPR018060">
    <property type="entry name" value="HTH_AraC"/>
</dbReference>
<dbReference type="GO" id="GO:0003700">
    <property type="term" value="F:DNA-binding transcription factor activity"/>
    <property type="evidence" value="ECO:0007669"/>
    <property type="project" value="InterPro"/>
</dbReference>
<evidence type="ECO:0000313" key="6">
    <source>
        <dbReference type="Proteomes" id="UP000248544"/>
    </source>
</evidence>
<accession>A0A2W2F4C1</accession>
<dbReference type="InterPro" id="IPR020449">
    <property type="entry name" value="Tscrpt_reg_AraC-type_HTH"/>
</dbReference>
<evidence type="ECO:0000256" key="3">
    <source>
        <dbReference type="ARBA" id="ARBA00023163"/>
    </source>
</evidence>
<organism evidence="5 6">
    <name type="scientific">Spongiactinospora gelatinilytica</name>
    <dbReference type="NCBI Taxonomy" id="2666298"/>
    <lineage>
        <taxon>Bacteria</taxon>
        <taxon>Bacillati</taxon>
        <taxon>Actinomycetota</taxon>
        <taxon>Actinomycetes</taxon>
        <taxon>Streptosporangiales</taxon>
        <taxon>Streptosporangiaceae</taxon>
        <taxon>Spongiactinospora</taxon>
    </lineage>
</organism>
<evidence type="ECO:0000256" key="1">
    <source>
        <dbReference type="ARBA" id="ARBA00023015"/>
    </source>
</evidence>
<dbReference type="SUPFAM" id="SSF46689">
    <property type="entry name" value="Homeodomain-like"/>
    <property type="match status" value="1"/>
</dbReference>
<gene>
    <name evidence="5" type="ORF">C1I98_30910</name>
</gene>